<accession>A0ABN8PYY4</accession>
<keyword evidence="2" id="KW-1185">Reference proteome</keyword>
<sequence length="228" mass="26535">MLWCGSNGKVYRTISVQVGCSGNTKEVATQYSSGKGSYQRKIGGTSHWTYDELKDRVLCNRETLIGWLMNEGVIASKRACPVCGENMELVECTDRSDGYKWECRKRANNKRHKSTVSIRKGSWFEQSNLTLEEIIKFTYWWSEGLTQEQIRKQLHINANTAEFVNKDGYNTNKMEGHWRHMKVSLPVFGTRKDMYSSYLAEFIWRHVNKEKDLFATFLNDVKTLYNPN</sequence>
<evidence type="ECO:0000313" key="2">
    <source>
        <dbReference type="Proteomes" id="UP001159405"/>
    </source>
</evidence>
<dbReference type="Proteomes" id="UP001159405">
    <property type="component" value="Unassembled WGS sequence"/>
</dbReference>
<evidence type="ECO:0000313" key="1">
    <source>
        <dbReference type="EMBL" id="CAH3153566.1"/>
    </source>
</evidence>
<protein>
    <submittedName>
        <fullName evidence="1">Uncharacterized protein</fullName>
    </submittedName>
</protein>
<dbReference type="EMBL" id="CALNXK010000096">
    <property type="protein sequence ID" value="CAH3153566.1"/>
    <property type="molecule type" value="Genomic_DNA"/>
</dbReference>
<reference evidence="1 2" key="1">
    <citation type="submission" date="2022-05" db="EMBL/GenBank/DDBJ databases">
        <authorList>
            <consortium name="Genoscope - CEA"/>
            <person name="William W."/>
        </authorList>
    </citation>
    <scope>NUCLEOTIDE SEQUENCE [LARGE SCALE GENOMIC DNA]</scope>
</reference>
<gene>
    <name evidence="1" type="ORF">PLOB_00049666</name>
</gene>
<comment type="caution">
    <text evidence="1">The sequence shown here is derived from an EMBL/GenBank/DDBJ whole genome shotgun (WGS) entry which is preliminary data.</text>
</comment>
<organism evidence="1 2">
    <name type="scientific">Porites lobata</name>
    <dbReference type="NCBI Taxonomy" id="104759"/>
    <lineage>
        <taxon>Eukaryota</taxon>
        <taxon>Metazoa</taxon>
        <taxon>Cnidaria</taxon>
        <taxon>Anthozoa</taxon>
        <taxon>Hexacorallia</taxon>
        <taxon>Scleractinia</taxon>
        <taxon>Fungiina</taxon>
        <taxon>Poritidae</taxon>
        <taxon>Porites</taxon>
    </lineage>
</organism>
<proteinExistence type="predicted"/>
<name>A0ABN8PYY4_9CNID</name>